<accession>A0A6P6PEL6</accession>
<dbReference type="KEGG" id="caua:113098742"/>
<dbReference type="Proteomes" id="UP000515129">
    <property type="component" value="Unplaced"/>
</dbReference>
<protein>
    <submittedName>
        <fullName evidence="6">GTPase IMAP family member 8-like</fullName>
    </submittedName>
</protein>
<feature type="domain" description="AIG1-type G" evidence="4">
    <location>
        <begin position="251"/>
        <end position="451"/>
    </location>
</feature>
<dbReference type="RefSeq" id="XP_026119558.1">
    <property type="nucleotide sequence ID" value="XM_026263773.1"/>
</dbReference>
<evidence type="ECO:0000313" key="6">
    <source>
        <dbReference type="RefSeq" id="XP_026119558.1"/>
    </source>
</evidence>
<comment type="similarity">
    <text evidence="1">Belongs to the TRAFAC class TrmE-Era-EngA-EngB-Septin-like GTPase superfamily. AIG1/Toc34/Toc159-like paraseptin GTPase family. IAN subfamily.</text>
</comment>
<organism evidence="5 6">
    <name type="scientific">Carassius auratus</name>
    <name type="common">Goldfish</name>
    <dbReference type="NCBI Taxonomy" id="7957"/>
    <lineage>
        <taxon>Eukaryota</taxon>
        <taxon>Metazoa</taxon>
        <taxon>Chordata</taxon>
        <taxon>Craniata</taxon>
        <taxon>Vertebrata</taxon>
        <taxon>Euteleostomi</taxon>
        <taxon>Actinopterygii</taxon>
        <taxon>Neopterygii</taxon>
        <taxon>Teleostei</taxon>
        <taxon>Ostariophysi</taxon>
        <taxon>Cypriniformes</taxon>
        <taxon>Cyprinidae</taxon>
        <taxon>Cyprininae</taxon>
        <taxon>Carassius</taxon>
    </lineage>
</organism>
<dbReference type="SUPFAM" id="SSF52540">
    <property type="entry name" value="P-loop containing nucleoside triphosphate hydrolases"/>
    <property type="match status" value="2"/>
</dbReference>
<dbReference type="FunFam" id="3.40.50.300:FF:000366">
    <property type="entry name" value="GTPase, IMAP family member 2"/>
    <property type="match status" value="1"/>
</dbReference>
<dbReference type="PROSITE" id="PS51720">
    <property type="entry name" value="G_AIG1"/>
    <property type="match status" value="2"/>
</dbReference>
<dbReference type="CDD" id="cd01852">
    <property type="entry name" value="AIG1"/>
    <property type="match status" value="1"/>
</dbReference>
<dbReference type="GeneID" id="113098742"/>
<dbReference type="OrthoDB" id="8954335at2759"/>
<dbReference type="Gene3D" id="3.40.50.300">
    <property type="entry name" value="P-loop containing nucleotide triphosphate hydrolases"/>
    <property type="match status" value="2"/>
</dbReference>
<evidence type="ECO:0000256" key="3">
    <source>
        <dbReference type="ARBA" id="ARBA00023134"/>
    </source>
</evidence>
<keyword evidence="5" id="KW-1185">Reference proteome</keyword>
<evidence type="ECO:0000313" key="5">
    <source>
        <dbReference type="Proteomes" id="UP000515129"/>
    </source>
</evidence>
<dbReference type="GO" id="GO:0005525">
    <property type="term" value="F:GTP binding"/>
    <property type="evidence" value="ECO:0007669"/>
    <property type="project" value="UniProtKB-KW"/>
</dbReference>
<evidence type="ECO:0000259" key="4">
    <source>
        <dbReference type="PROSITE" id="PS51720"/>
    </source>
</evidence>
<dbReference type="Pfam" id="PF04548">
    <property type="entry name" value="AIG1"/>
    <property type="match status" value="2"/>
</dbReference>
<gene>
    <name evidence="6" type="primary">LOC113098742</name>
</gene>
<dbReference type="PANTHER" id="PTHR10903:SF188">
    <property type="entry name" value="GTPASE IMAP FAMILY MEMBER 2-LIKE-RELATED"/>
    <property type="match status" value="1"/>
</dbReference>
<proteinExistence type="inferred from homology"/>
<evidence type="ECO:0000256" key="1">
    <source>
        <dbReference type="ARBA" id="ARBA00008535"/>
    </source>
</evidence>
<dbReference type="AlphaFoldDB" id="A0A6P6PEL6"/>
<evidence type="ECO:0000256" key="2">
    <source>
        <dbReference type="ARBA" id="ARBA00022741"/>
    </source>
</evidence>
<sequence>MAEGTSKMSAISSSSDDPVIRILLMGRKGSGKSSSGNTILRERKFKVHVQQNKHEAENEFVEDFEGKTLIGGKQVHVIACPDLLDPDLNEEQLEELKEQLVSRCAAGLSSVLLVVPLVRNVENEEEILYYIKGLFGPEIQKYIMILFTHRDELDDLGETTEAHLQSNDHADLQQLVNVCGGKFHCFNNKSKSDDQVQELLQKIGGRMEENRGKFCMERMRRRASKEAPDVIFSGESPAKSSELTNVIPERKDQIRLVLLGKTGSGKSATGNTIIGRNVFKSSANSISLTKQCSSKTIERMGKKITVIDTPGLFDNKLSEEEVQTELLKCITYSSPGPHAFIIVIRVGRFTEEEKNTVEHLKEVFGEQIEKYTMIIFTHKDQLDKDNKTIENYLQNADPDLQSLVHSCGRRFFCLNNNSASFPQFKNLMRKIEMMVAENKGYFRNETFEGTEKCIQEIQKMKLHEKMEQLGLAAESQCEETHLFKTHEYITVLVRRLKVTGDEMNTIKELERQGITNIEAVVHVLRATGKQDMCGVQ</sequence>
<keyword evidence="2" id="KW-0547">Nucleotide-binding</keyword>
<feature type="domain" description="AIG1-type G" evidence="4">
    <location>
        <begin position="17"/>
        <end position="224"/>
    </location>
</feature>
<dbReference type="InterPro" id="IPR045058">
    <property type="entry name" value="GIMA/IAN/Toc"/>
</dbReference>
<dbReference type="InterPro" id="IPR027417">
    <property type="entry name" value="P-loop_NTPase"/>
</dbReference>
<reference evidence="6" key="1">
    <citation type="submission" date="2025-08" db="UniProtKB">
        <authorList>
            <consortium name="RefSeq"/>
        </authorList>
    </citation>
    <scope>IDENTIFICATION</scope>
    <source>
        <strain evidence="6">Wakin</strain>
        <tissue evidence="6">Muscle</tissue>
    </source>
</reference>
<keyword evidence="3" id="KW-0342">GTP-binding</keyword>
<dbReference type="InterPro" id="IPR006703">
    <property type="entry name" value="G_AIG1"/>
</dbReference>
<name>A0A6P6PEL6_CARAU</name>
<dbReference type="PANTHER" id="PTHR10903">
    <property type="entry name" value="GTPASE, IMAP FAMILY MEMBER-RELATED"/>
    <property type="match status" value="1"/>
</dbReference>